<dbReference type="EMBL" id="LAZR01067354">
    <property type="protein sequence ID" value="KKK51750.1"/>
    <property type="molecule type" value="Genomic_DNA"/>
</dbReference>
<sequence>MRVLLPQSTEYFSLRLFVTMPGDDYTCTATIANAFEEIVLPDGVCEDQVGVTARFTDHRSKEVGELIVVKEVVEPNEANVMGISTCMPIEPPIEPILAEPAPSDMAVNQMPGPVVTRPAWKALDVNDKAEVIVQSEIESEPRSEVADFEAEELANELAELETEPED</sequence>
<reference evidence="1" key="1">
    <citation type="journal article" date="2015" name="Nature">
        <title>Complex archaea that bridge the gap between prokaryotes and eukaryotes.</title>
        <authorList>
            <person name="Spang A."/>
            <person name="Saw J.H."/>
            <person name="Jorgensen S.L."/>
            <person name="Zaremba-Niedzwiedzka K."/>
            <person name="Martijn J."/>
            <person name="Lind A.E."/>
            <person name="van Eijk R."/>
            <person name="Schleper C."/>
            <person name="Guy L."/>
            <person name="Ettema T.J."/>
        </authorList>
    </citation>
    <scope>NUCLEOTIDE SEQUENCE</scope>
</reference>
<comment type="caution">
    <text evidence="1">The sequence shown here is derived from an EMBL/GenBank/DDBJ whole genome shotgun (WGS) entry which is preliminary data.</text>
</comment>
<organism evidence="1">
    <name type="scientific">marine sediment metagenome</name>
    <dbReference type="NCBI Taxonomy" id="412755"/>
    <lineage>
        <taxon>unclassified sequences</taxon>
        <taxon>metagenomes</taxon>
        <taxon>ecological metagenomes</taxon>
    </lineage>
</organism>
<proteinExistence type="predicted"/>
<protein>
    <submittedName>
        <fullName evidence="1">Uncharacterized protein</fullName>
    </submittedName>
</protein>
<dbReference type="AlphaFoldDB" id="A0A0F8WTR7"/>
<gene>
    <name evidence="1" type="ORF">LCGC14_3111830</name>
</gene>
<name>A0A0F8WTR7_9ZZZZ</name>
<accession>A0A0F8WTR7</accession>
<evidence type="ECO:0000313" key="1">
    <source>
        <dbReference type="EMBL" id="KKK51750.1"/>
    </source>
</evidence>